<evidence type="ECO:0000259" key="1">
    <source>
        <dbReference type="Pfam" id="PF01370"/>
    </source>
</evidence>
<proteinExistence type="predicted"/>
<gene>
    <name evidence="2" type="ordered locus">Solca_0284</name>
</gene>
<dbReference type="HOGENOM" id="CLU_007383_6_0_10"/>
<organism evidence="2 3">
    <name type="scientific">Solitalea canadensis (strain ATCC 29591 / DSM 3403 / JCM 21819 / LMG 8368 / NBRC 15130 / NCIMB 12057 / USAM 9D)</name>
    <name type="common">Flexibacter canadensis</name>
    <dbReference type="NCBI Taxonomy" id="929556"/>
    <lineage>
        <taxon>Bacteria</taxon>
        <taxon>Pseudomonadati</taxon>
        <taxon>Bacteroidota</taxon>
        <taxon>Sphingobacteriia</taxon>
        <taxon>Sphingobacteriales</taxon>
        <taxon>Sphingobacteriaceae</taxon>
        <taxon>Solitalea</taxon>
    </lineage>
</organism>
<dbReference type="eggNOG" id="COG0451">
    <property type="taxonomic scope" value="Bacteria"/>
</dbReference>
<protein>
    <submittedName>
        <fullName evidence="2">NAD dependent epimerase/dehydratase family protein</fullName>
    </submittedName>
</protein>
<dbReference type="OrthoDB" id="9803111at2"/>
<reference evidence="2" key="1">
    <citation type="submission" date="2012-02" db="EMBL/GenBank/DDBJ databases">
        <title>The complete genome of Solitalea canadensis DSM 3403.</title>
        <authorList>
            <consortium name="US DOE Joint Genome Institute (JGI-PGF)"/>
            <person name="Lucas S."/>
            <person name="Copeland A."/>
            <person name="Lapidus A."/>
            <person name="Glavina del Rio T."/>
            <person name="Dalin E."/>
            <person name="Tice H."/>
            <person name="Bruce D."/>
            <person name="Goodwin L."/>
            <person name="Pitluck S."/>
            <person name="Peters L."/>
            <person name="Ovchinnikova G."/>
            <person name="Lu M."/>
            <person name="Kyrpides N."/>
            <person name="Mavromatis K."/>
            <person name="Ivanova N."/>
            <person name="Brettin T."/>
            <person name="Detter J.C."/>
            <person name="Han C."/>
            <person name="Larimer F."/>
            <person name="Land M."/>
            <person name="Hauser L."/>
            <person name="Markowitz V."/>
            <person name="Cheng J.-F."/>
            <person name="Hugenholtz P."/>
            <person name="Woyke T."/>
            <person name="Wu D."/>
            <person name="Spring S."/>
            <person name="Schroeder M."/>
            <person name="Kopitz M."/>
            <person name="Brambilla E."/>
            <person name="Klenk H.-P."/>
            <person name="Eisen J.A."/>
        </authorList>
    </citation>
    <scope>NUCLEOTIDE SEQUENCE</scope>
    <source>
        <strain evidence="2">DSM 3403</strain>
    </source>
</reference>
<dbReference type="InterPro" id="IPR036291">
    <property type="entry name" value="NAD(P)-bd_dom_sf"/>
</dbReference>
<keyword evidence="3" id="KW-1185">Reference proteome</keyword>
<dbReference type="InterPro" id="IPR051783">
    <property type="entry name" value="NAD(P)-dependent_oxidoreduct"/>
</dbReference>
<dbReference type="RefSeq" id="WP_014678656.1">
    <property type="nucleotide sequence ID" value="NC_017770.1"/>
</dbReference>
<dbReference type="GO" id="GO:0005737">
    <property type="term" value="C:cytoplasm"/>
    <property type="evidence" value="ECO:0007669"/>
    <property type="project" value="TreeGrafter"/>
</dbReference>
<dbReference type="EMBL" id="CP003349">
    <property type="protein sequence ID" value="AFD05428.1"/>
    <property type="molecule type" value="Genomic_DNA"/>
</dbReference>
<feature type="domain" description="NAD-dependent epimerase/dehydratase" evidence="1">
    <location>
        <begin position="4"/>
        <end position="217"/>
    </location>
</feature>
<evidence type="ECO:0000313" key="3">
    <source>
        <dbReference type="Proteomes" id="UP000007590"/>
    </source>
</evidence>
<dbReference type="KEGG" id="scn:Solca_0284"/>
<dbReference type="AlphaFoldDB" id="H8KSW8"/>
<dbReference type="GO" id="GO:0004029">
    <property type="term" value="F:aldehyde dehydrogenase (NAD+) activity"/>
    <property type="evidence" value="ECO:0007669"/>
    <property type="project" value="TreeGrafter"/>
</dbReference>
<evidence type="ECO:0000313" key="2">
    <source>
        <dbReference type="EMBL" id="AFD05428.1"/>
    </source>
</evidence>
<dbReference type="STRING" id="929556.Solca_0284"/>
<dbReference type="Gene3D" id="3.40.50.720">
    <property type="entry name" value="NAD(P)-binding Rossmann-like Domain"/>
    <property type="match status" value="1"/>
</dbReference>
<dbReference type="Proteomes" id="UP000007590">
    <property type="component" value="Chromosome"/>
</dbReference>
<dbReference type="PANTHER" id="PTHR48079">
    <property type="entry name" value="PROTEIN YEEZ"/>
    <property type="match status" value="1"/>
</dbReference>
<sequence>MEKVLITGGNGFLGSNVARELFNRGYKIKLMMRPMAATDILNDINCDMFYGDIGNLHDVLMAVSDCSYVIHTASITQQWGVTFEEYERINITGTKNVVEACLLHNVKRLIHVSTANTLGPGSIDKPGNELNSFSLLHLNSGYINTKYIAQQYVSEQVERRKLSAIIINPTFMIGPHDSKPSSGKIIFHGLNKRLIFYPSGGKNFVHIQDVCASIANALIVGSIGDCYLIAGENLSYRSFFKLLNEVADQKTFMIKIPSFFLKTAGLIGSILHTLTGKSYKLTYSAAYMLCLSNYYSGQKSERELGIHYSSTKSAVKSAIDWFKTNKYC</sequence>
<dbReference type="Pfam" id="PF01370">
    <property type="entry name" value="Epimerase"/>
    <property type="match status" value="1"/>
</dbReference>
<dbReference type="InterPro" id="IPR001509">
    <property type="entry name" value="Epimerase_deHydtase"/>
</dbReference>
<dbReference type="PANTHER" id="PTHR48079:SF6">
    <property type="entry name" value="NAD(P)-BINDING DOMAIN-CONTAINING PROTEIN-RELATED"/>
    <property type="match status" value="1"/>
</dbReference>
<accession>H8KSW8</accession>
<dbReference type="SUPFAM" id="SSF51735">
    <property type="entry name" value="NAD(P)-binding Rossmann-fold domains"/>
    <property type="match status" value="1"/>
</dbReference>
<name>H8KSW8_SOLCM</name>